<name>A0A7G5BAL4_9CAUD</name>
<evidence type="ECO:0000313" key="1">
    <source>
        <dbReference type="EMBL" id="QMV33337.1"/>
    </source>
</evidence>
<reference evidence="1 2" key="1">
    <citation type="submission" date="2020-07" db="EMBL/GenBank/DDBJ databases">
        <title>Ralstonia phages.</title>
        <authorList>
            <person name="Trotereau A."/>
            <person name="Boyer C."/>
            <person name="Torres-Barcelo C."/>
        </authorList>
    </citation>
    <scope>NUCLEOTIDE SEQUENCE [LARGE SCALE GENOMIC DNA]</scope>
</reference>
<sequence>MTNTELRIKELGALSNGLHAEGNALWAAGKQEEAIAKFEAGNALWDQALALYATIAAL</sequence>
<evidence type="ECO:0000313" key="2">
    <source>
        <dbReference type="Proteomes" id="UP000515235"/>
    </source>
</evidence>
<dbReference type="Proteomes" id="UP000515235">
    <property type="component" value="Segment"/>
</dbReference>
<proteinExistence type="predicted"/>
<dbReference type="EMBL" id="MT740741">
    <property type="protein sequence ID" value="QMV33337.1"/>
    <property type="molecule type" value="Genomic_DNA"/>
</dbReference>
<protein>
    <recommendedName>
        <fullName evidence="3">Tetratricopeptide repeat protein</fullName>
    </recommendedName>
</protein>
<accession>A0A7G5BAL4</accession>
<organism evidence="1 2">
    <name type="scientific">Ralstonia phage Hennie</name>
    <dbReference type="NCBI Taxonomy" id="2759729"/>
    <lineage>
        <taxon>Viruses</taxon>
        <taxon>Duplodnaviria</taxon>
        <taxon>Heunggongvirae</taxon>
        <taxon>Uroviricota</taxon>
        <taxon>Caudoviricetes</taxon>
        <taxon>Firingavirus</taxon>
        <taxon>Firingavirus firinga</taxon>
    </lineage>
</organism>
<evidence type="ECO:0008006" key="3">
    <source>
        <dbReference type="Google" id="ProtNLM"/>
    </source>
</evidence>
<gene>
    <name evidence="1" type="ORF">12C_00027</name>
</gene>